<accession>C8Z4E0</accession>
<name>C8Z4E0_YEAS8</name>
<dbReference type="EMBL" id="FN393062">
    <property type="protein sequence ID" value="CAY78256.1"/>
    <property type="molecule type" value="Genomic_DNA"/>
</dbReference>
<reference evidence="1 2" key="1">
    <citation type="journal article" date="2009" name="Proc. Natl. Acad. Sci. U.S.A.">
        <title>Eukaryote-to-eukaryote gene transfer events revealed by the genome sequence of the wine yeast Saccharomyces cerevisiae EC1118.</title>
        <authorList>
            <person name="Novo M."/>
            <person name="Bigey F."/>
            <person name="Beyne E."/>
            <person name="Galeote V."/>
            <person name="Gavory F."/>
            <person name="Mallet S."/>
            <person name="Cambot B."/>
            <person name="Legras J.L."/>
            <person name="Wincker P."/>
            <person name="Casaregola S."/>
            <person name="Dequin S."/>
        </authorList>
    </citation>
    <scope>NUCLEOTIDE SEQUENCE [LARGE SCALE GENOMIC DNA]</scope>
    <source>
        <strain evidence="2">Lalvin EC1118 / Prise de mousse</strain>
    </source>
</reference>
<gene>
    <name evidence="1" type="ORF">EC1118_1C17_1354g</name>
</gene>
<organism evidence="1 2">
    <name type="scientific">Saccharomyces cerevisiae (strain Lalvin EC1118 / Prise de mousse)</name>
    <name type="common">Baker's yeast</name>
    <dbReference type="NCBI Taxonomy" id="643680"/>
    <lineage>
        <taxon>Eukaryota</taxon>
        <taxon>Fungi</taxon>
        <taxon>Dikarya</taxon>
        <taxon>Ascomycota</taxon>
        <taxon>Saccharomycotina</taxon>
        <taxon>Saccharomycetes</taxon>
        <taxon>Saccharomycetales</taxon>
        <taxon>Saccharomycetaceae</taxon>
        <taxon>Saccharomyces</taxon>
    </lineage>
</organism>
<evidence type="ECO:0000313" key="2">
    <source>
        <dbReference type="Proteomes" id="UP000000286"/>
    </source>
</evidence>
<dbReference type="AlphaFoldDB" id="C8Z4E0"/>
<protein>
    <submittedName>
        <fullName evidence="1">EC1118_1C17_1354p</fullName>
    </submittedName>
</protein>
<sequence length="142" mass="15406">MALSRSVGRGSKLTSPKNDTYLLASFRWNLDRDLLFRCERYFCMWASTGYSSSCSCFPATRSASVDSTGSTSDVVDDRGETSMDSCGRITLSYVTECRLLASAELSLRILRNSSSCNKSLVSVILAICFGALAASRAEQPPA</sequence>
<proteinExistence type="predicted"/>
<dbReference type="HOGENOM" id="CLU_1817309_0_0_1"/>
<dbReference type="Proteomes" id="UP000000286">
    <property type="component" value="Chromosome III"/>
</dbReference>
<evidence type="ECO:0000313" key="1">
    <source>
        <dbReference type="EMBL" id="CAY78256.1"/>
    </source>
</evidence>